<dbReference type="HOGENOM" id="CLU_177980_0_0_1"/>
<keyword evidence="2" id="KW-1185">Reference proteome</keyword>
<dbReference type="Proteomes" id="UP000001640">
    <property type="component" value="Chromosome 7"/>
</dbReference>
<reference key="2">
    <citation type="submission" date="2011-08" db="EMBL/GenBank/DDBJ databases">
        <title>Genome sequence of Naumovozyma castellii.</title>
        <authorList>
            <person name="Gordon J.L."/>
            <person name="Armisen D."/>
            <person name="Proux-Wera E."/>
            <person name="OhEigeartaigh S.S."/>
            <person name="Byrne K.P."/>
            <person name="Wolfe K.H."/>
        </authorList>
    </citation>
    <scope>NUCLEOTIDE SEQUENCE</scope>
    <source>
        <strain>Type strain:CBS 4309</strain>
    </source>
</reference>
<evidence type="ECO:0000313" key="2">
    <source>
        <dbReference type="Proteomes" id="UP000001640"/>
    </source>
</evidence>
<sequence length="86" mass="10478">MRNRPRNIQEWFYYTLLESPAFHRFVGKVYRRVNGIKDIPPLEHKQTLQFLYKPTKAHKINAFKMLFIDEYRATFGLPKKTDKYLN</sequence>
<accession>G0VI06</accession>
<proteinExistence type="predicted"/>
<dbReference type="OMA" id="RILFWDE"/>
<gene>
    <name evidence="1" type="primary">NCAS0G01530</name>
    <name evidence="1" type="ordered locus">NCAS_0G01530</name>
</gene>
<dbReference type="KEGG" id="ncs:NCAS_0G01530"/>
<protein>
    <submittedName>
        <fullName evidence="1">Uncharacterized protein</fullName>
    </submittedName>
</protein>
<evidence type="ECO:0000313" key="1">
    <source>
        <dbReference type="EMBL" id="CCC71040.1"/>
    </source>
</evidence>
<dbReference type="GeneID" id="96904706"/>
<name>G0VI06_NAUCA</name>
<organism evidence="1 2">
    <name type="scientific">Naumovozyma castellii</name>
    <name type="common">Yeast</name>
    <name type="synonym">Saccharomyces castellii</name>
    <dbReference type="NCBI Taxonomy" id="27288"/>
    <lineage>
        <taxon>Eukaryota</taxon>
        <taxon>Fungi</taxon>
        <taxon>Dikarya</taxon>
        <taxon>Ascomycota</taxon>
        <taxon>Saccharomycotina</taxon>
        <taxon>Saccharomycetes</taxon>
        <taxon>Saccharomycetales</taxon>
        <taxon>Saccharomycetaceae</taxon>
        <taxon>Naumovozyma</taxon>
    </lineage>
</organism>
<dbReference type="RefSeq" id="XP_003677393.1">
    <property type="nucleotide sequence ID" value="XM_003677345.1"/>
</dbReference>
<dbReference type="Pfam" id="PF10906">
    <property type="entry name" value="Mrx7"/>
    <property type="match status" value="1"/>
</dbReference>
<dbReference type="InterPro" id="IPR020301">
    <property type="entry name" value="Mrx7"/>
</dbReference>
<dbReference type="FunCoup" id="G0VI06">
    <property type="interactions" value="25"/>
</dbReference>
<reference evidence="1 2" key="1">
    <citation type="journal article" date="2011" name="Proc. Natl. Acad. Sci. U.S.A.">
        <title>Evolutionary erosion of yeast sex chromosomes by mating-type switching accidents.</title>
        <authorList>
            <person name="Gordon J.L."/>
            <person name="Armisen D."/>
            <person name="Proux-Wera E."/>
            <person name="Oheigeartaigh S.S."/>
            <person name="Byrne K.P."/>
            <person name="Wolfe K.H."/>
        </authorList>
    </citation>
    <scope>NUCLEOTIDE SEQUENCE [LARGE SCALE GENOMIC DNA]</scope>
    <source>
        <strain evidence="2">ATCC 76901 / BCRC 22586 / CBS 4309 / NBRC 1992 / NRRL Y-12630</strain>
    </source>
</reference>
<dbReference type="EMBL" id="HE576758">
    <property type="protein sequence ID" value="CCC71040.1"/>
    <property type="molecule type" value="Genomic_DNA"/>
</dbReference>
<dbReference type="eggNOG" id="ENOG502S73A">
    <property type="taxonomic scope" value="Eukaryota"/>
</dbReference>
<dbReference type="AlphaFoldDB" id="G0VI06"/>
<dbReference type="OrthoDB" id="4138121at2759"/>
<dbReference type="InParanoid" id="G0VI06"/>